<proteinExistence type="predicted"/>
<evidence type="ECO:0000313" key="4">
    <source>
        <dbReference type="EMBL" id="GAA1006036.1"/>
    </source>
</evidence>
<dbReference type="EMBL" id="BAAAIE010000303">
    <property type="protein sequence ID" value="GAA1006036.1"/>
    <property type="molecule type" value="Genomic_DNA"/>
</dbReference>
<dbReference type="Pfam" id="PF13006">
    <property type="entry name" value="Nterm_IS4"/>
    <property type="match status" value="1"/>
</dbReference>
<dbReference type="PANTHER" id="PTHR37529:SF1">
    <property type="entry name" value="TRANSPOSASE INSG FOR INSERTION SEQUENCE ELEMENT IS4-RELATED"/>
    <property type="match status" value="1"/>
</dbReference>
<protein>
    <submittedName>
        <fullName evidence="4">IS4-like element ISSod7 family transposase</fullName>
    </submittedName>
</protein>
<dbReference type="PANTHER" id="PTHR37529">
    <property type="entry name" value="TRANSPOSASE INSG FOR INSERTION SEQUENCE ELEMENT IS4-RELATED"/>
    <property type="match status" value="1"/>
</dbReference>
<dbReference type="Pfam" id="PF01609">
    <property type="entry name" value="DDE_Tnp_1"/>
    <property type="match status" value="1"/>
</dbReference>
<feature type="transmembrane region" description="Helical" evidence="1">
    <location>
        <begin position="47"/>
        <end position="64"/>
    </location>
</feature>
<dbReference type="SUPFAM" id="SSF53098">
    <property type="entry name" value="Ribonuclease H-like"/>
    <property type="match status" value="1"/>
</dbReference>
<organism evidence="4 5">
    <name type="scientific">Streptomyces rhizosphaericus</name>
    <dbReference type="NCBI Taxonomy" id="114699"/>
    <lineage>
        <taxon>Bacteria</taxon>
        <taxon>Bacillati</taxon>
        <taxon>Actinomycetota</taxon>
        <taxon>Actinomycetes</taxon>
        <taxon>Kitasatosporales</taxon>
        <taxon>Streptomycetaceae</taxon>
        <taxon>Streptomyces</taxon>
        <taxon>Streptomyces violaceusniger group</taxon>
    </lineage>
</organism>
<dbReference type="NCBIfam" id="NF033592">
    <property type="entry name" value="transpos_IS4_1"/>
    <property type="match status" value="1"/>
</dbReference>
<dbReference type="InterPro" id="IPR024473">
    <property type="entry name" value="Transposases_IS4_N"/>
</dbReference>
<comment type="caution">
    <text evidence="4">The sequence shown here is derived from an EMBL/GenBank/DDBJ whole genome shotgun (WGS) entry which is preliminary data.</text>
</comment>
<keyword evidence="1" id="KW-1133">Transmembrane helix</keyword>
<dbReference type="InterPro" id="IPR047952">
    <property type="entry name" value="Transpos_IS4"/>
</dbReference>
<feature type="domain" description="Transposase IS4 N-terminal" evidence="3">
    <location>
        <begin position="14"/>
        <end position="108"/>
    </location>
</feature>
<evidence type="ECO:0000313" key="5">
    <source>
        <dbReference type="Proteomes" id="UP001500033"/>
    </source>
</evidence>
<dbReference type="Proteomes" id="UP001500033">
    <property type="component" value="Unassembled WGS sequence"/>
</dbReference>
<dbReference type="InterPro" id="IPR012337">
    <property type="entry name" value="RNaseH-like_sf"/>
</dbReference>
<accession>A0ABN1SVG8</accession>
<keyword evidence="1" id="KW-0812">Transmembrane</keyword>
<feature type="domain" description="Transposase IS4-like" evidence="2">
    <location>
        <begin position="125"/>
        <end position="351"/>
    </location>
</feature>
<sequence length="395" mass="43174">MVQVSARVSELSGLGLLTWVYPPGLVDRVVAACGCGEQRRRLLPARLVVYFVLGLALFSPAPYLEVMRHLVEGLRGQGLLGDWHVPAKSSLFRARQRLGCEPLRVLFATTAKPMATETTPGAFWRGLRLLAVDGTCWDVADSEANEAAFGRPGNGRGPGKSAFPQVRMAALVEVGSHAVLDAELAGCRTGEVTLVGRLPRSLGPGQLVLADREFLGVPLWQAFTATGADLLWRVPANRVLPVIKQFRDGSWLSQIRASCGPARYEPVTVRVLAYQLKGQGGEGAADGYRLVTTLLDARRHPARQLAALYRERWEVESVFAEIKTHQRGARVVLSSKTPDGVRQQIWAHLLVHHALRELMLRTAATRGLDPDRVSFTETLRSARRSVTVTPGSFSP</sequence>
<evidence type="ECO:0000259" key="2">
    <source>
        <dbReference type="Pfam" id="PF01609"/>
    </source>
</evidence>
<dbReference type="InterPro" id="IPR002559">
    <property type="entry name" value="Transposase_11"/>
</dbReference>
<evidence type="ECO:0000259" key="3">
    <source>
        <dbReference type="Pfam" id="PF13006"/>
    </source>
</evidence>
<gene>
    <name evidence="4" type="ORF">GCM10009576_098430</name>
</gene>
<evidence type="ECO:0000256" key="1">
    <source>
        <dbReference type="SAM" id="Phobius"/>
    </source>
</evidence>
<keyword evidence="1" id="KW-0472">Membrane</keyword>
<reference evidence="4 5" key="1">
    <citation type="journal article" date="2019" name="Int. J. Syst. Evol. Microbiol.">
        <title>The Global Catalogue of Microorganisms (GCM) 10K type strain sequencing project: providing services to taxonomists for standard genome sequencing and annotation.</title>
        <authorList>
            <consortium name="The Broad Institute Genomics Platform"/>
            <consortium name="The Broad Institute Genome Sequencing Center for Infectious Disease"/>
            <person name="Wu L."/>
            <person name="Ma J."/>
        </authorList>
    </citation>
    <scope>NUCLEOTIDE SEQUENCE [LARGE SCALE GENOMIC DNA]</scope>
    <source>
        <strain evidence="4 5">JCM 11445</strain>
    </source>
</reference>
<keyword evidence="5" id="KW-1185">Reference proteome</keyword>
<name>A0ABN1SVG8_9ACTN</name>